<evidence type="ECO:0000313" key="11">
    <source>
        <dbReference type="RefSeq" id="XP_041426465.1"/>
    </source>
</evidence>
<dbReference type="AlphaFoldDB" id="A0A8J1LCT4"/>
<name>A0A8J1LCT4_XENLA</name>
<dbReference type="PROSITE" id="PS51088">
    <property type="entry name" value="TEA_2"/>
    <property type="match status" value="1"/>
</dbReference>
<accession>A0A8J1LCT4</accession>
<dbReference type="InterPro" id="IPR038096">
    <property type="entry name" value="TEA/ATTS_sf"/>
</dbReference>
<dbReference type="PANTHER" id="PTHR11834">
    <property type="entry name" value="TRANSCRIPTIONAL ENHANCER FACTOR TEF RELATED"/>
    <property type="match status" value="1"/>
</dbReference>
<dbReference type="SMART" id="SM00426">
    <property type="entry name" value="TEA"/>
    <property type="match status" value="1"/>
</dbReference>
<evidence type="ECO:0000313" key="10">
    <source>
        <dbReference type="Proteomes" id="UP000186698"/>
    </source>
</evidence>
<evidence type="ECO:0000256" key="4">
    <source>
        <dbReference type="ARBA" id="ARBA00023163"/>
    </source>
</evidence>
<keyword evidence="5 6" id="KW-0539">Nucleus</keyword>
<evidence type="ECO:0000259" key="9">
    <source>
        <dbReference type="PROSITE" id="PS51088"/>
    </source>
</evidence>
<evidence type="ECO:0000256" key="2">
    <source>
        <dbReference type="ARBA" id="ARBA00023015"/>
    </source>
</evidence>
<evidence type="ECO:0000256" key="5">
    <source>
        <dbReference type="ARBA" id="ARBA00023242"/>
    </source>
</evidence>
<evidence type="ECO:0000256" key="7">
    <source>
        <dbReference type="PROSITE-ProRule" id="PRU00505"/>
    </source>
</evidence>
<proteinExistence type="predicted"/>
<dbReference type="GO" id="GO:0035329">
    <property type="term" value="P:hippo signaling"/>
    <property type="evidence" value="ECO:0007669"/>
    <property type="project" value="InterPro"/>
</dbReference>
<dbReference type="GO" id="GO:0048568">
    <property type="term" value="P:embryonic organ development"/>
    <property type="evidence" value="ECO:0007669"/>
    <property type="project" value="TreeGrafter"/>
</dbReference>
<dbReference type="CTD" id="447700"/>
<dbReference type="Proteomes" id="UP000186698">
    <property type="component" value="Chromosome 7S"/>
</dbReference>
<dbReference type="PANTHER" id="PTHR11834:SF5">
    <property type="entry name" value="TRANSCRIPTIONAL ENHANCER FACTOR TEF-4"/>
    <property type="match status" value="1"/>
</dbReference>
<dbReference type="InterPro" id="IPR016361">
    <property type="entry name" value="TEF_metazoa"/>
</dbReference>
<dbReference type="Pfam" id="PF01285">
    <property type="entry name" value="TEA"/>
    <property type="match status" value="1"/>
</dbReference>
<dbReference type="InterPro" id="IPR000818">
    <property type="entry name" value="TEA/ATTS_dom"/>
</dbReference>
<evidence type="ECO:0000256" key="8">
    <source>
        <dbReference type="SAM" id="MobiDB-lite"/>
    </source>
</evidence>
<feature type="region of interest" description="Disordered" evidence="8">
    <location>
        <begin position="1"/>
        <end position="34"/>
    </location>
</feature>
<sequence length="388" mass="44129">MDPNGWSEAGSPAESTDDLGDSMEKSLDNDAEGVWSPDIEQSFHEALAIYPPCGRRKIILSDEGKMYGRNELIARYIKLRTGKTRTRKQVSSHIQVLARRKSREIQSKLKTPDFFQFWPGGGQPRPTQDIKPFSQPPYPLQSAAPPPAVPGYNATPASLSPIPSGPAWQGRSIGTPKLRMVEFLAFMEQQGEPDAYNKHLYVHISQSNPSYSDALLESVDVRQIYDKFPEKKGGLKELYEKGPPNAFFLVKFWADLNNNIQDEPGVFYGVSSQYESPENMTITCSSKVCSFGKQVVEKVETEYARFENGRFLYRIHRSPMCEYLINFIHKLKQLPEKYMMNSVLENFTILQVVTNRDTQELLLCIAYVFEVSTSEHGAQHHIYRLVKD</sequence>
<gene>
    <name evidence="11" type="primary">tead4.S</name>
    <name evidence="11" type="synonym">tead2</name>
    <name evidence="11" type="synonym">tead4</name>
    <name evidence="11" type="synonym">tead4.L</name>
    <name evidence="11" type="synonym">xdtef-1</name>
    <name evidence="11" type="synonym">xlDTEF-1</name>
</gene>
<dbReference type="RefSeq" id="XP_041426465.1">
    <property type="nucleotide sequence ID" value="XM_041570531.1"/>
</dbReference>
<dbReference type="GO" id="GO:0005667">
    <property type="term" value="C:transcription regulator complex"/>
    <property type="evidence" value="ECO:0007669"/>
    <property type="project" value="TreeGrafter"/>
</dbReference>
<organism evidence="10 11">
    <name type="scientific">Xenopus laevis</name>
    <name type="common">African clawed frog</name>
    <dbReference type="NCBI Taxonomy" id="8355"/>
    <lineage>
        <taxon>Eukaryota</taxon>
        <taxon>Metazoa</taxon>
        <taxon>Chordata</taxon>
        <taxon>Craniata</taxon>
        <taxon>Vertebrata</taxon>
        <taxon>Euteleostomi</taxon>
        <taxon>Amphibia</taxon>
        <taxon>Batrachia</taxon>
        <taxon>Anura</taxon>
        <taxon>Pipoidea</taxon>
        <taxon>Pipidae</taxon>
        <taxon>Xenopodinae</taxon>
        <taxon>Xenopus</taxon>
        <taxon>Xenopus</taxon>
    </lineage>
</organism>
<dbReference type="InterPro" id="IPR041086">
    <property type="entry name" value="YBD"/>
</dbReference>
<dbReference type="PRINTS" id="PR00065">
    <property type="entry name" value="TEADOMAIN"/>
</dbReference>
<comment type="subcellular location">
    <subcellularLocation>
        <location evidence="1 6">Nucleus</location>
    </subcellularLocation>
</comment>
<dbReference type="GeneID" id="447700"/>
<dbReference type="Gene3D" id="6.10.20.40">
    <property type="entry name" value="TEA/ATTS domain"/>
    <property type="match status" value="1"/>
</dbReference>
<dbReference type="Pfam" id="PF17725">
    <property type="entry name" value="YBD"/>
    <property type="match status" value="1"/>
</dbReference>
<keyword evidence="2 6" id="KW-0805">Transcription regulation</keyword>
<dbReference type="GO" id="GO:0005634">
    <property type="term" value="C:nucleus"/>
    <property type="evidence" value="ECO:0007669"/>
    <property type="project" value="UniProtKB-SubCell"/>
</dbReference>
<feature type="region of interest" description="Disordered" evidence="8">
    <location>
        <begin position="116"/>
        <end position="146"/>
    </location>
</feature>
<dbReference type="PIRSF" id="PIRSF002603">
    <property type="entry name" value="TEF"/>
    <property type="match status" value="1"/>
</dbReference>
<dbReference type="PROSITE" id="PS00554">
    <property type="entry name" value="TEA_1"/>
    <property type="match status" value="1"/>
</dbReference>
<protein>
    <submittedName>
        <fullName evidence="11">TEA domain transcription factor 4 S homeolog isoform X4</fullName>
    </submittedName>
</protein>
<dbReference type="FunFam" id="2.70.50.80:FF:000001">
    <property type="entry name" value="Transcriptional enhancer factor TEF-1, putative"/>
    <property type="match status" value="1"/>
</dbReference>
<keyword evidence="4 6" id="KW-0804">Transcription</keyword>
<evidence type="ECO:0000256" key="3">
    <source>
        <dbReference type="ARBA" id="ARBA00023125"/>
    </source>
</evidence>
<dbReference type="Gene3D" id="2.70.50.80">
    <property type="match status" value="1"/>
</dbReference>
<dbReference type="GO" id="GO:0000978">
    <property type="term" value="F:RNA polymerase II cis-regulatory region sequence-specific DNA binding"/>
    <property type="evidence" value="ECO:0007669"/>
    <property type="project" value="TreeGrafter"/>
</dbReference>
<dbReference type="InterPro" id="IPR050937">
    <property type="entry name" value="TEC1_TEAD_TF"/>
</dbReference>
<evidence type="ECO:0000256" key="1">
    <source>
        <dbReference type="ARBA" id="ARBA00004123"/>
    </source>
</evidence>
<feature type="compositionally biased region" description="Pro residues" evidence="8">
    <location>
        <begin position="134"/>
        <end position="146"/>
    </location>
</feature>
<keyword evidence="3 6" id="KW-0238">DNA-binding</keyword>
<feature type="DNA-binding region" description="TEA" evidence="7">
    <location>
        <begin position="28"/>
        <end position="104"/>
    </location>
</feature>
<evidence type="ECO:0000256" key="6">
    <source>
        <dbReference type="PIRNR" id="PIRNR002603"/>
    </source>
</evidence>
<keyword evidence="10" id="KW-1185">Reference proteome</keyword>
<reference evidence="11" key="1">
    <citation type="submission" date="2025-08" db="UniProtKB">
        <authorList>
            <consortium name="RefSeq"/>
        </authorList>
    </citation>
    <scope>IDENTIFICATION</scope>
    <source>
        <strain evidence="11">J_2021</strain>
        <tissue evidence="11">Erythrocytes</tissue>
    </source>
</reference>
<dbReference type="GO" id="GO:0000981">
    <property type="term" value="F:DNA-binding transcription factor activity, RNA polymerase II-specific"/>
    <property type="evidence" value="ECO:0007669"/>
    <property type="project" value="TreeGrafter"/>
</dbReference>
<feature type="domain" description="TEA" evidence="9">
    <location>
        <begin position="28"/>
        <end position="104"/>
    </location>
</feature>